<organism evidence="2">
    <name type="scientific">Rhizophora mucronata</name>
    <name type="common">Asiatic mangrove</name>
    <dbReference type="NCBI Taxonomy" id="61149"/>
    <lineage>
        <taxon>Eukaryota</taxon>
        <taxon>Viridiplantae</taxon>
        <taxon>Streptophyta</taxon>
        <taxon>Embryophyta</taxon>
        <taxon>Tracheophyta</taxon>
        <taxon>Spermatophyta</taxon>
        <taxon>Magnoliopsida</taxon>
        <taxon>eudicotyledons</taxon>
        <taxon>Gunneridae</taxon>
        <taxon>Pentapetalae</taxon>
        <taxon>rosids</taxon>
        <taxon>fabids</taxon>
        <taxon>Malpighiales</taxon>
        <taxon>Rhizophoraceae</taxon>
        <taxon>Rhizophora</taxon>
    </lineage>
</organism>
<protein>
    <submittedName>
        <fullName evidence="2">Uncharacterized protein</fullName>
    </submittedName>
</protein>
<keyword evidence="1" id="KW-1133">Transmembrane helix</keyword>
<accession>A0A2P2N653</accession>
<reference evidence="2" key="1">
    <citation type="submission" date="2018-02" db="EMBL/GenBank/DDBJ databases">
        <title>Rhizophora mucronata_Transcriptome.</title>
        <authorList>
            <person name="Meera S.P."/>
            <person name="Sreeshan A."/>
            <person name="Augustine A."/>
        </authorList>
    </citation>
    <scope>NUCLEOTIDE SEQUENCE</scope>
    <source>
        <tissue evidence="2">Leaf</tissue>
    </source>
</reference>
<name>A0A2P2N653_RHIMU</name>
<feature type="transmembrane region" description="Helical" evidence="1">
    <location>
        <begin position="12"/>
        <end position="33"/>
    </location>
</feature>
<keyword evidence="1" id="KW-0812">Transmembrane</keyword>
<dbReference type="EMBL" id="GGEC01057441">
    <property type="protein sequence ID" value="MBX37925.1"/>
    <property type="molecule type" value="Transcribed_RNA"/>
</dbReference>
<evidence type="ECO:0000256" key="1">
    <source>
        <dbReference type="SAM" id="Phobius"/>
    </source>
</evidence>
<proteinExistence type="predicted"/>
<dbReference type="AlphaFoldDB" id="A0A2P2N653"/>
<sequence length="34" mass="3860">MALNWVSRRTSSMIGTYLFDIMLANHLLCFVIAA</sequence>
<evidence type="ECO:0000313" key="2">
    <source>
        <dbReference type="EMBL" id="MBX37925.1"/>
    </source>
</evidence>
<keyword evidence="1" id="KW-0472">Membrane</keyword>